<reference evidence="2" key="1">
    <citation type="journal article" date="2021" name="Sci. Adv.">
        <title>The American lobster genome reveals insights on longevity, neural, and immune adaptations.</title>
        <authorList>
            <person name="Polinski J.M."/>
            <person name="Zimin A.V."/>
            <person name="Clark K.F."/>
            <person name="Kohn A.B."/>
            <person name="Sadowski N."/>
            <person name="Timp W."/>
            <person name="Ptitsyn A."/>
            <person name="Khanna P."/>
            <person name="Romanova D.Y."/>
            <person name="Williams P."/>
            <person name="Greenwood S.J."/>
            <person name="Moroz L.L."/>
            <person name="Walt D.R."/>
            <person name="Bodnar A.G."/>
        </authorList>
    </citation>
    <scope>NUCLEOTIDE SEQUENCE</scope>
    <source>
        <strain evidence="2">GMGI-L3</strain>
    </source>
</reference>
<organism evidence="2 3">
    <name type="scientific">Homarus americanus</name>
    <name type="common">American lobster</name>
    <dbReference type="NCBI Taxonomy" id="6706"/>
    <lineage>
        <taxon>Eukaryota</taxon>
        <taxon>Metazoa</taxon>
        <taxon>Ecdysozoa</taxon>
        <taxon>Arthropoda</taxon>
        <taxon>Crustacea</taxon>
        <taxon>Multicrustacea</taxon>
        <taxon>Malacostraca</taxon>
        <taxon>Eumalacostraca</taxon>
        <taxon>Eucarida</taxon>
        <taxon>Decapoda</taxon>
        <taxon>Pleocyemata</taxon>
        <taxon>Astacidea</taxon>
        <taxon>Nephropoidea</taxon>
        <taxon>Nephropidae</taxon>
        <taxon>Homarus</taxon>
    </lineage>
</organism>
<evidence type="ECO:0000313" key="2">
    <source>
        <dbReference type="EMBL" id="KAG7174676.1"/>
    </source>
</evidence>
<proteinExistence type="predicted"/>
<dbReference type="InterPro" id="IPR050577">
    <property type="entry name" value="MAPR/NEUFC/NENF-like"/>
</dbReference>
<dbReference type="GO" id="GO:0012505">
    <property type="term" value="C:endomembrane system"/>
    <property type="evidence" value="ECO:0007669"/>
    <property type="project" value="TreeGrafter"/>
</dbReference>
<name>A0A8J5TH72_HOMAM</name>
<dbReference type="SUPFAM" id="SSF55856">
    <property type="entry name" value="Cytochrome b5-like heme/steroid binding domain"/>
    <property type="match status" value="1"/>
</dbReference>
<evidence type="ECO:0000256" key="1">
    <source>
        <dbReference type="SAM" id="MobiDB-lite"/>
    </source>
</evidence>
<dbReference type="InterPro" id="IPR036400">
    <property type="entry name" value="Cyt_B5-like_heme/steroid_sf"/>
</dbReference>
<feature type="compositionally biased region" description="Basic and acidic residues" evidence="1">
    <location>
        <begin position="207"/>
        <end position="223"/>
    </location>
</feature>
<sequence length="242" mass="27666">MLHEAWPQYMRATTMAIRGLYSTPSPDKFNSPTKKTKERLFTPEQLKKYDGRDGNRGPYLALLGRVRAFVSGDFTEAGLNDDVSGLTSADYIGLDDWVKFYDKDYKYVGKLIGRYYDEKGEPTSYYFDLQRWISESYSHRDSEDKEKKMFPPCNSEWSADSGSRVWCTKRSGGVQRDWAGVPRKLYSPGQPKPRCACVKGFGAPSHDPNRMPHDNRGDLDNPHVEEYAGCETDQPVCLIKED</sequence>
<comment type="caution">
    <text evidence="2">The sequence shown here is derived from an EMBL/GenBank/DDBJ whole genome shotgun (WGS) entry which is preliminary data.</text>
</comment>
<dbReference type="PANTHER" id="PTHR10281">
    <property type="entry name" value="MEMBRANE-ASSOCIATED PROGESTERONE RECEPTOR COMPONENT-RELATED"/>
    <property type="match status" value="1"/>
</dbReference>
<evidence type="ECO:0000313" key="3">
    <source>
        <dbReference type="Proteomes" id="UP000747542"/>
    </source>
</evidence>
<dbReference type="PANTHER" id="PTHR10281:SF4">
    <property type="entry name" value="NEUFERRICIN"/>
    <property type="match status" value="1"/>
</dbReference>
<accession>A0A8J5TH72</accession>
<dbReference type="Proteomes" id="UP000747542">
    <property type="component" value="Unassembled WGS sequence"/>
</dbReference>
<feature type="region of interest" description="Disordered" evidence="1">
    <location>
        <begin position="203"/>
        <end position="223"/>
    </location>
</feature>
<keyword evidence="3" id="KW-1185">Reference proteome</keyword>
<gene>
    <name evidence="2" type="primary">Cyb5d2-L</name>
    <name evidence="2" type="ORF">Hamer_G015814</name>
</gene>
<dbReference type="GO" id="GO:0016020">
    <property type="term" value="C:membrane"/>
    <property type="evidence" value="ECO:0007669"/>
    <property type="project" value="TreeGrafter"/>
</dbReference>
<dbReference type="Gene3D" id="3.10.120.10">
    <property type="entry name" value="Cytochrome b5-like heme/steroid binding domain"/>
    <property type="match status" value="1"/>
</dbReference>
<dbReference type="AlphaFoldDB" id="A0A8J5TH72"/>
<dbReference type="EMBL" id="JAHLQT010007499">
    <property type="protein sequence ID" value="KAG7174676.1"/>
    <property type="molecule type" value="Genomic_DNA"/>
</dbReference>
<protein>
    <submittedName>
        <fullName evidence="2">Neuferricin-like</fullName>
    </submittedName>
</protein>